<feature type="compositionally biased region" description="Basic and acidic residues" evidence="7">
    <location>
        <begin position="249"/>
        <end position="261"/>
    </location>
</feature>
<evidence type="ECO:0000256" key="2">
    <source>
        <dbReference type="ARBA" id="ARBA00022723"/>
    </source>
</evidence>
<feature type="region of interest" description="Disordered" evidence="7">
    <location>
        <begin position="1"/>
        <end position="61"/>
    </location>
</feature>
<dbReference type="SMART" id="SM00249">
    <property type="entry name" value="PHD"/>
    <property type="match status" value="1"/>
</dbReference>
<dbReference type="PROSITE" id="PS01359">
    <property type="entry name" value="ZF_PHD_1"/>
    <property type="match status" value="1"/>
</dbReference>
<reference evidence="9 10" key="1">
    <citation type="submission" date="2016-12" db="EMBL/GenBank/DDBJ databases">
        <title>The genomes of Aspergillus section Nigri reveals drivers in fungal speciation.</title>
        <authorList>
            <consortium name="DOE Joint Genome Institute"/>
            <person name="Vesth T.C."/>
            <person name="Nybo J."/>
            <person name="Theobald S."/>
            <person name="Brandl J."/>
            <person name="Frisvad J.C."/>
            <person name="Nielsen K.F."/>
            <person name="Lyhne E.K."/>
            <person name="Kogle M.E."/>
            <person name="Kuo A."/>
            <person name="Riley R."/>
            <person name="Clum A."/>
            <person name="Nolan M."/>
            <person name="Lipzen A."/>
            <person name="Salamov A."/>
            <person name="Henrissat B."/>
            <person name="Wiebenga A."/>
            <person name="De Vries R.P."/>
            <person name="Grigoriev I.V."/>
            <person name="Mortensen U.H."/>
            <person name="Andersen M.R."/>
            <person name="Baker S.E."/>
        </authorList>
    </citation>
    <scope>NUCLEOTIDE SEQUENCE [LARGE SCALE GENOMIC DNA]</scope>
    <source>
        <strain evidence="9 10">IBT 23096</strain>
    </source>
</reference>
<dbReference type="GO" id="GO:0003682">
    <property type="term" value="F:chromatin binding"/>
    <property type="evidence" value="ECO:0007669"/>
    <property type="project" value="TreeGrafter"/>
</dbReference>
<evidence type="ECO:0000259" key="8">
    <source>
        <dbReference type="PROSITE" id="PS50016"/>
    </source>
</evidence>
<feature type="compositionally biased region" description="Polar residues" evidence="7">
    <location>
        <begin position="1"/>
        <end position="15"/>
    </location>
</feature>
<dbReference type="GO" id="GO:0045814">
    <property type="term" value="P:negative regulation of gene expression, epigenetic"/>
    <property type="evidence" value="ECO:0007669"/>
    <property type="project" value="TreeGrafter"/>
</dbReference>
<dbReference type="PROSITE" id="PS50016">
    <property type="entry name" value="ZF_PHD_2"/>
    <property type="match status" value="1"/>
</dbReference>
<evidence type="ECO:0000313" key="10">
    <source>
        <dbReference type="Proteomes" id="UP000234275"/>
    </source>
</evidence>
<dbReference type="SUPFAM" id="SSF57903">
    <property type="entry name" value="FYVE/PHD zinc finger"/>
    <property type="match status" value="1"/>
</dbReference>
<feature type="compositionally biased region" description="Low complexity" evidence="7">
    <location>
        <begin position="300"/>
        <end position="313"/>
    </location>
</feature>
<evidence type="ECO:0000256" key="4">
    <source>
        <dbReference type="ARBA" id="ARBA00022833"/>
    </source>
</evidence>
<dbReference type="GO" id="GO:0008270">
    <property type="term" value="F:zinc ion binding"/>
    <property type="evidence" value="ECO:0007669"/>
    <property type="project" value="UniProtKB-KW"/>
</dbReference>
<organism evidence="9 10">
    <name type="scientific">Aspergillus steynii IBT 23096</name>
    <dbReference type="NCBI Taxonomy" id="1392250"/>
    <lineage>
        <taxon>Eukaryota</taxon>
        <taxon>Fungi</taxon>
        <taxon>Dikarya</taxon>
        <taxon>Ascomycota</taxon>
        <taxon>Pezizomycotina</taxon>
        <taxon>Eurotiomycetes</taxon>
        <taxon>Eurotiomycetidae</taxon>
        <taxon>Eurotiales</taxon>
        <taxon>Aspergillaceae</taxon>
        <taxon>Aspergillus</taxon>
        <taxon>Aspergillus subgen. Circumdati</taxon>
    </lineage>
</organism>
<dbReference type="STRING" id="1392250.A0A2I2G208"/>
<dbReference type="Proteomes" id="UP000234275">
    <property type="component" value="Unassembled WGS sequence"/>
</dbReference>
<name>A0A2I2G208_9EURO</name>
<dbReference type="InterPro" id="IPR013083">
    <property type="entry name" value="Znf_RING/FYVE/PHD"/>
</dbReference>
<feature type="compositionally biased region" description="Polar residues" evidence="7">
    <location>
        <begin position="91"/>
        <end position="108"/>
    </location>
</feature>
<sequence>MSPQHGTSSSLASIETTPPTTSGSQPPAPSIDSSSVSISSLPEQRSSSASSFSSSKVHIPKLSAATTELLARVTGNIRREQQQQQPPQQQGNETNPIRWTNPYSSQGLSDFRSIQPASKMRASSTIIELPTAPFVYSSHMTSQTPATSQQTPSPNASNLPRESHGNPPNLVAIAPRPSGPPAAAPSAATQIPTPSQPVAPTAPTAPAAKPASSTTPLVKPKGPAVGSRQRKSTTSINGGKRTKRRRRGNHSDGEDVIRADDSSSDESDITPTATQTKSGRQVNRPSLYVPSAVSPVAAKTSGGATDTPGPTAAARKRKRVSQKGKDININCMHCQRGHSPMSNVIVFCDQCNQAWHQLCHDPPIETEFVTVKEREWHCRGCKPVRITITQPTVVRSNPNLSGPSFGSQTHLPLAPPRLETGGEGLSTDERRGFLSTLSHAALVELLVTLSSTHPAMPMFPEDLKSLPSSKFSFQPNLSAVSTPLSTSSTTPALTNSANSTSTPGAGEDMAPTNFDPRKRYIDEPSEDDSEDEVVEHRLYPRAGNGVRLPVSVDDLDIMREDPRCPTFSYMLHGSAQAQVKANGMAPVWGN</sequence>
<dbReference type="InterPro" id="IPR019787">
    <property type="entry name" value="Znf_PHD-finger"/>
</dbReference>
<dbReference type="CDD" id="cd15502">
    <property type="entry name" value="PHD_Phf1p_Phf2p_like"/>
    <property type="match status" value="1"/>
</dbReference>
<feature type="compositionally biased region" description="Low complexity" evidence="7">
    <location>
        <begin position="16"/>
        <end position="55"/>
    </location>
</feature>
<feature type="region of interest" description="Disordered" evidence="7">
    <location>
        <begin position="479"/>
        <end position="533"/>
    </location>
</feature>
<dbReference type="AlphaFoldDB" id="A0A2I2G208"/>
<dbReference type="Pfam" id="PF00628">
    <property type="entry name" value="PHD"/>
    <property type="match status" value="1"/>
</dbReference>
<evidence type="ECO:0000313" key="9">
    <source>
        <dbReference type="EMBL" id="PLB46899.1"/>
    </source>
</evidence>
<feature type="compositionally biased region" description="Low complexity" evidence="7">
    <location>
        <begin position="481"/>
        <end position="502"/>
    </location>
</feature>
<dbReference type="PANTHER" id="PTHR12628:SF10">
    <property type="entry name" value="HOMEOBOX DOMAIN-CONTAINING PROTEIN"/>
    <property type="match status" value="1"/>
</dbReference>
<dbReference type="InterPro" id="IPR019786">
    <property type="entry name" value="Zinc_finger_PHD-type_CS"/>
</dbReference>
<evidence type="ECO:0000256" key="6">
    <source>
        <dbReference type="PROSITE-ProRule" id="PRU00146"/>
    </source>
</evidence>
<comment type="caution">
    <text evidence="9">The sequence shown here is derived from an EMBL/GenBank/DDBJ whole genome shotgun (WGS) entry which is preliminary data.</text>
</comment>
<dbReference type="InterPro" id="IPR011011">
    <property type="entry name" value="Znf_FYVE_PHD"/>
</dbReference>
<dbReference type="Gene3D" id="3.30.40.10">
    <property type="entry name" value="Zinc/RING finger domain, C3HC4 (zinc finger)"/>
    <property type="match status" value="1"/>
</dbReference>
<accession>A0A2I2G208</accession>
<feature type="compositionally biased region" description="Low complexity" evidence="7">
    <location>
        <begin position="141"/>
        <end position="154"/>
    </location>
</feature>
<evidence type="ECO:0000256" key="1">
    <source>
        <dbReference type="ARBA" id="ARBA00004123"/>
    </source>
</evidence>
<feature type="region of interest" description="Disordered" evidence="7">
    <location>
        <begin position="138"/>
        <end position="321"/>
    </location>
</feature>
<dbReference type="VEuPathDB" id="FungiDB:P170DRAFT_363768"/>
<feature type="compositionally biased region" description="Low complexity" evidence="7">
    <location>
        <begin position="184"/>
        <end position="216"/>
    </location>
</feature>
<proteinExistence type="predicted"/>
<dbReference type="PANTHER" id="PTHR12628">
    <property type="entry name" value="POLYCOMB-LIKE TRANSCRIPTION FACTOR"/>
    <property type="match status" value="1"/>
</dbReference>
<feature type="compositionally biased region" description="Acidic residues" evidence="7">
    <location>
        <begin position="523"/>
        <end position="533"/>
    </location>
</feature>
<dbReference type="GO" id="GO:0003677">
    <property type="term" value="F:DNA binding"/>
    <property type="evidence" value="ECO:0007669"/>
    <property type="project" value="TreeGrafter"/>
</dbReference>
<evidence type="ECO:0000256" key="5">
    <source>
        <dbReference type="ARBA" id="ARBA00023242"/>
    </source>
</evidence>
<evidence type="ECO:0000256" key="3">
    <source>
        <dbReference type="ARBA" id="ARBA00022771"/>
    </source>
</evidence>
<dbReference type="RefSeq" id="XP_024702201.1">
    <property type="nucleotide sequence ID" value="XM_024844605.1"/>
</dbReference>
<gene>
    <name evidence="9" type="ORF">P170DRAFT_363768</name>
</gene>
<comment type="subcellular location">
    <subcellularLocation>
        <location evidence="1">Nucleus</location>
    </subcellularLocation>
</comment>
<dbReference type="EMBL" id="MSFO01000006">
    <property type="protein sequence ID" value="PLB46899.1"/>
    <property type="molecule type" value="Genomic_DNA"/>
</dbReference>
<feature type="domain" description="PHD-type" evidence="8">
    <location>
        <begin position="328"/>
        <end position="384"/>
    </location>
</feature>
<keyword evidence="3 6" id="KW-0863">Zinc-finger</keyword>
<keyword evidence="10" id="KW-1185">Reference proteome</keyword>
<dbReference type="OrthoDB" id="5863171at2759"/>
<feature type="region of interest" description="Disordered" evidence="7">
    <location>
        <begin position="73"/>
        <end position="122"/>
    </location>
</feature>
<feature type="compositionally biased region" description="Polar residues" evidence="7">
    <location>
        <begin position="269"/>
        <end position="284"/>
    </location>
</feature>
<dbReference type="GeneID" id="36552305"/>
<keyword evidence="2" id="KW-0479">Metal-binding</keyword>
<protein>
    <recommendedName>
        <fullName evidence="8">PHD-type domain-containing protein</fullName>
    </recommendedName>
</protein>
<evidence type="ECO:0000256" key="7">
    <source>
        <dbReference type="SAM" id="MobiDB-lite"/>
    </source>
</evidence>
<dbReference type="GO" id="GO:0005634">
    <property type="term" value="C:nucleus"/>
    <property type="evidence" value="ECO:0007669"/>
    <property type="project" value="UniProtKB-SubCell"/>
</dbReference>
<dbReference type="InterPro" id="IPR001965">
    <property type="entry name" value="Znf_PHD"/>
</dbReference>
<keyword evidence="4" id="KW-0862">Zinc</keyword>
<keyword evidence="5" id="KW-0539">Nucleus</keyword>